<sequence>MAEIGCQGRYRGEVASAGVCQVRRQVMGRAVVRISRPNSHFVPDLGQVTGVGLGGAVNLARDRGADNRQECAEHKSKHPTLKGTPSKLMQHGSASARVYLFFANHRSSWLISFC</sequence>
<evidence type="ECO:0000313" key="2">
    <source>
        <dbReference type="EMBL" id="NUZ08430.1"/>
    </source>
</evidence>
<protein>
    <submittedName>
        <fullName evidence="2">Uncharacterized protein</fullName>
    </submittedName>
</protein>
<organism evidence="2 3">
    <name type="scientific">Piscinibacter koreensis</name>
    <dbReference type="NCBI Taxonomy" id="2742824"/>
    <lineage>
        <taxon>Bacteria</taxon>
        <taxon>Pseudomonadati</taxon>
        <taxon>Pseudomonadota</taxon>
        <taxon>Betaproteobacteria</taxon>
        <taxon>Burkholderiales</taxon>
        <taxon>Sphaerotilaceae</taxon>
        <taxon>Piscinibacter</taxon>
    </lineage>
</organism>
<comment type="caution">
    <text evidence="2">The sequence shown here is derived from an EMBL/GenBank/DDBJ whole genome shotgun (WGS) entry which is preliminary data.</text>
</comment>
<feature type="region of interest" description="Disordered" evidence="1">
    <location>
        <begin position="68"/>
        <end position="88"/>
    </location>
</feature>
<proteinExistence type="predicted"/>
<dbReference type="Proteomes" id="UP000529637">
    <property type="component" value="Unassembled WGS sequence"/>
</dbReference>
<dbReference type="EMBL" id="JABWMJ010000013">
    <property type="protein sequence ID" value="NUZ08430.1"/>
    <property type="molecule type" value="Genomic_DNA"/>
</dbReference>
<evidence type="ECO:0000313" key="3">
    <source>
        <dbReference type="Proteomes" id="UP000529637"/>
    </source>
</evidence>
<reference evidence="2 3" key="1">
    <citation type="submission" date="2020-06" db="EMBL/GenBank/DDBJ databases">
        <title>Schlegella sp. ID0723 isolated from air conditioner.</title>
        <authorList>
            <person name="Kim D.Y."/>
            <person name="Kim D.-U."/>
        </authorList>
    </citation>
    <scope>NUCLEOTIDE SEQUENCE [LARGE SCALE GENOMIC DNA]</scope>
    <source>
        <strain evidence="2 3">ID0723</strain>
    </source>
</reference>
<dbReference type="AlphaFoldDB" id="A0A7Y6NSC0"/>
<accession>A0A7Y6NSC0</accession>
<name>A0A7Y6NSC0_9BURK</name>
<keyword evidence="3" id="KW-1185">Reference proteome</keyword>
<dbReference type="RefSeq" id="WP_176071268.1">
    <property type="nucleotide sequence ID" value="NZ_JABWMJ010000013.1"/>
</dbReference>
<evidence type="ECO:0000256" key="1">
    <source>
        <dbReference type="SAM" id="MobiDB-lite"/>
    </source>
</evidence>
<gene>
    <name evidence="2" type="ORF">HQN59_22005</name>
</gene>